<sequence length="350" mass="40457">MKEELLLTVLHAFKGERTIYGALHILQGTKSAQAIQDCHFFSLFSYYHLFPKITRAEVESLVKRLEEKGLLNVTEDDRAQLTNKGINHTLQFLQRHPFLKQLNGWKYLRLTESFWLRLTLLIQTFTHLKVGHTQFIPLTSNKEIQVWVKKQVRNQHEQVDLVLENVYSDIAGFLHTCTEKQAQTFVMQLSSPVQIGLTLFQTAAKLNLESDHITILHKATLHKLFDALHEGAFPALYPCMDGIEKQYFTTETAAKTAHLIKQGLTIEQVVRKRELKRSTIEDHLVELALYDSSFSIKPYLTADDYHTIVKVSKNLDTFKLKQLRTHLGDQFSYFKIRLALTRKDSSYGPS</sequence>
<evidence type="ECO:0000313" key="3">
    <source>
        <dbReference type="Proteomes" id="UP001203665"/>
    </source>
</evidence>
<evidence type="ECO:0000259" key="1">
    <source>
        <dbReference type="Pfam" id="PF14493"/>
    </source>
</evidence>
<accession>A0ABT0XEH5</accession>
<name>A0ABT0XEH5_9BACI</name>
<dbReference type="InterPro" id="IPR036388">
    <property type="entry name" value="WH-like_DNA-bd_sf"/>
</dbReference>
<dbReference type="Proteomes" id="UP001203665">
    <property type="component" value="Unassembled WGS sequence"/>
</dbReference>
<feature type="domain" description="Helicase Helix-turn-helix" evidence="1">
    <location>
        <begin position="252"/>
        <end position="340"/>
    </location>
</feature>
<comment type="caution">
    <text evidence="2">The sequence shown here is derived from an EMBL/GenBank/DDBJ whole genome shotgun (WGS) entry which is preliminary data.</text>
</comment>
<reference evidence="2" key="1">
    <citation type="submission" date="2022-06" db="EMBL/GenBank/DDBJ databases">
        <title>Alkalicoccobacillus porphyridii sp. nov., isolated from a marine red alga, Porphyridium purpureum and reclassification of Shouchella plakortidis and Shouchella gibsonii as Alkalicoccobacillus plakortidis comb. nov. and Alkalicoccobacillus gibsonii comb. nov.</title>
        <authorList>
            <person name="Kim K.H."/>
            <person name="Lee J.K."/>
            <person name="Han D.M."/>
            <person name="Baek J.H."/>
            <person name="Jeon C.O."/>
        </authorList>
    </citation>
    <scope>NUCLEOTIDE SEQUENCE</scope>
    <source>
        <strain evidence="2">DSM 19153</strain>
    </source>
</reference>
<gene>
    <name evidence="2" type="ORF">NDM98_01360</name>
</gene>
<protein>
    <submittedName>
        <fullName evidence="2">Helix-turn-helix domain-containing protein</fullName>
    </submittedName>
</protein>
<dbReference type="InterPro" id="IPR029491">
    <property type="entry name" value="Helicase_HTH"/>
</dbReference>
<proteinExistence type="predicted"/>
<organism evidence="2 3">
    <name type="scientific">Alkalicoccobacillus plakortidis</name>
    <dbReference type="NCBI Taxonomy" id="444060"/>
    <lineage>
        <taxon>Bacteria</taxon>
        <taxon>Bacillati</taxon>
        <taxon>Bacillota</taxon>
        <taxon>Bacilli</taxon>
        <taxon>Bacillales</taxon>
        <taxon>Bacillaceae</taxon>
        <taxon>Alkalicoccobacillus</taxon>
    </lineage>
</organism>
<keyword evidence="3" id="KW-1185">Reference proteome</keyword>
<dbReference type="EMBL" id="JAMQJY010000001">
    <property type="protein sequence ID" value="MCM2674296.1"/>
    <property type="molecule type" value="Genomic_DNA"/>
</dbReference>
<evidence type="ECO:0000313" key="2">
    <source>
        <dbReference type="EMBL" id="MCM2674296.1"/>
    </source>
</evidence>
<dbReference type="Pfam" id="PF14493">
    <property type="entry name" value="HTH_40"/>
    <property type="match status" value="1"/>
</dbReference>
<dbReference type="RefSeq" id="WP_251603715.1">
    <property type="nucleotide sequence ID" value="NZ_JAMQJY010000001.1"/>
</dbReference>
<dbReference type="Gene3D" id="1.10.10.10">
    <property type="entry name" value="Winged helix-like DNA-binding domain superfamily/Winged helix DNA-binding domain"/>
    <property type="match status" value="1"/>
</dbReference>